<dbReference type="EMBL" id="BX571659">
    <property type="protein sequence ID" value="CAE10148.1"/>
    <property type="molecule type" value="Genomic_DNA"/>
</dbReference>
<dbReference type="RefSeq" id="WP_011138941.1">
    <property type="nucleotide sequence ID" value="NC_005090.1"/>
</dbReference>
<evidence type="ECO:0000313" key="2">
    <source>
        <dbReference type="Proteomes" id="UP000000422"/>
    </source>
</evidence>
<reference evidence="1 2" key="1">
    <citation type="journal article" date="2003" name="Proc. Natl. Acad. Sci. U.S.A.">
        <title>Complete genome sequence and analysis of Wolinella succinogenes.</title>
        <authorList>
            <person name="Baar C."/>
            <person name="Eppinger M."/>
            <person name="Raddatz G."/>
            <person name="Simon JM."/>
            <person name="Lanz C."/>
            <person name="Klimmek O."/>
            <person name="Nandakumar R."/>
            <person name="Gross R."/>
            <person name="Rosinus A."/>
            <person name="Keller H."/>
            <person name="Jagtap P."/>
            <person name="Linke B."/>
            <person name="Meyer F."/>
            <person name="Lederer H."/>
            <person name="Schuster S.C."/>
        </authorList>
    </citation>
    <scope>NUCLEOTIDE SEQUENCE [LARGE SCALE GENOMIC DNA]</scope>
    <source>
        <strain evidence="2">ATCC 29543 / DSM 1740 / CCUG 13145 / JCM 31913 / LMG 7466 / NCTC 11488 / FDC 602W</strain>
    </source>
</reference>
<name>Q7MRT8_WOLSU</name>
<sequence>MDEQRESLKIEIEVLLNRLGGKEVMIDSKMIELFPTETLEGILEGLRKKAEQINEDHLEWLVGLVDGEKRGS</sequence>
<proteinExistence type="predicted"/>
<gene>
    <name evidence="1" type="ordered locus">WS1049</name>
</gene>
<dbReference type="Proteomes" id="UP000000422">
    <property type="component" value="Chromosome"/>
</dbReference>
<accession>Q7MRT8</accession>
<dbReference type="AlphaFoldDB" id="Q7MRT8"/>
<keyword evidence="2" id="KW-1185">Reference proteome</keyword>
<dbReference type="HOGENOM" id="CLU_2721267_0_0_7"/>
<organism evidence="2">
    <name type="scientific">Wolinella succinogenes (strain ATCC 29543 / DSM 1740 / CCUG 13145 / JCM 31913 / LMG 7466 / NCTC 11488 / FDC 602W)</name>
    <name type="common">Vibrio succinogenes</name>
    <dbReference type="NCBI Taxonomy" id="273121"/>
    <lineage>
        <taxon>Bacteria</taxon>
        <taxon>Pseudomonadati</taxon>
        <taxon>Campylobacterota</taxon>
        <taxon>Epsilonproteobacteria</taxon>
        <taxon>Campylobacterales</taxon>
        <taxon>Helicobacteraceae</taxon>
        <taxon>Wolinella</taxon>
    </lineage>
</organism>
<protein>
    <submittedName>
        <fullName evidence="1">Uncharacterized protein</fullName>
    </submittedName>
</protein>
<dbReference type="KEGG" id="wsu:WS1049"/>
<evidence type="ECO:0000313" key="1">
    <source>
        <dbReference type="EMBL" id="CAE10148.1"/>
    </source>
</evidence>